<evidence type="ECO:0000313" key="6">
    <source>
        <dbReference type="Proteomes" id="UP001189429"/>
    </source>
</evidence>
<dbReference type="Proteomes" id="UP001189429">
    <property type="component" value="Unassembled WGS sequence"/>
</dbReference>
<dbReference type="SUPFAM" id="SSF48452">
    <property type="entry name" value="TPR-like"/>
    <property type="match status" value="2"/>
</dbReference>
<gene>
    <name evidence="5" type="ORF">PCOR1329_LOCUS37217</name>
</gene>
<dbReference type="Gene3D" id="1.25.40.10">
    <property type="entry name" value="Tetratricopeptide repeat domain"/>
    <property type="match status" value="2"/>
</dbReference>
<comment type="caution">
    <text evidence="5">The sequence shown here is derived from an EMBL/GenBank/DDBJ whole genome shotgun (WGS) entry which is preliminary data.</text>
</comment>
<feature type="domain" description="Calcineurin-like phosphoesterase" evidence="4">
    <location>
        <begin position="592"/>
        <end position="677"/>
    </location>
</feature>
<keyword evidence="6" id="KW-1185">Reference proteome</keyword>
<feature type="region of interest" description="Disordered" evidence="2">
    <location>
        <begin position="134"/>
        <end position="172"/>
    </location>
</feature>
<keyword evidence="1" id="KW-0802">TPR repeat</keyword>
<sequence>MAPREYEGVVAVEHVDTRARVFVRATEDTTMGDLRERLGEVLGLPKGSVVRLVQEVAGGYMPFSDRAALGGLRSLKCGGTVWRGTPELDAAASLEFLEELLSIAEASPPPATLAGLERMLPDYGLEPCVAELQGPRLEARPSRGQRGTPLEDPRGEQRIPGESGASRASEHPALLRRAQARAAEGPVCEAELSQHGPAVTLCSGRCWSSITFYTSAGRPCDLFAVALSSPPCAKRAAAEEWAGLKERLLPVLESTAFLLFREALAALPRRLCGEAAPAQAQSGDGGERGLSMPWGRLGREAYGRADFFLAASLYSQELEELQLAGGHEGEESVALSNRAACLAKVGHHEAALEDARRARDLRPAWGRAWSRIGASAAALGQRAGGVQSAALLQEACQACFRAAELEPSAGSIEALEAMVARTAGADSEAAHEEKETGNRALRANELGLAVAHYTRAIASTPAPRGATDDYSMLRAVLRSNRAGALCRLRCWALALADARQAVACRGDWAKAHARLGTALLGSGETEEAYAAFARSLVLDPGGDAALRGRQACLAVLPAWRSVRAQRRVRERFGRDLCRPSGSSRVYFFSSSISDVHFDHKCNEEWAHSIDDFRFQEDVLIVAGNVCDSRNALVKGLTTLRAKFRRVFYVPGNHETWIHPSETTRYPDSLAKLLAIMETCDELDVDVFPAAIAHDVFIVPLLSWYSAEFDYEDPYPSLDGVDKYSKWPLDPDTQLWKYMLKMNEAHFGHPYHGTVITFSHFLPRRDLPFKSHGDAAKSTGCTQLDDQIRRFSARKRIHVYGHSPQSFHALKDDIWYVNLYHGQEAGHSDRSPIFLIHDGEDTANRCVYVTTSDVRQPPPPPPPPPHPSQPPPPRPPLSPLLLPLLLLLLLLLIVFSLLLLFLLLLLPLPLQILMDAFESLPLSIFSATFDIPLSLRRPSLLFVPRSSSSTSSSSSSFSFSSFLVLFLLLLYPVPPPPPSSPSTRRRAWERAQ</sequence>
<dbReference type="InterPro" id="IPR004843">
    <property type="entry name" value="Calcineurin-like_PHP"/>
</dbReference>
<evidence type="ECO:0000259" key="4">
    <source>
        <dbReference type="Pfam" id="PF00149"/>
    </source>
</evidence>
<protein>
    <recommendedName>
        <fullName evidence="4">Calcineurin-like phosphoesterase domain-containing protein</fullName>
    </recommendedName>
</protein>
<evidence type="ECO:0000256" key="2">
    <source>
        <dbReference type="SAM" id="MobiDB-lite"/>
    </source>
</evidence>
<evidence type="ECO:0000313" key="5">
    <source>
        <dbReference type="EMBL" id="CAK0842279.1"/>
    </source>
</evidence>
<accession>A0ABN9TAJ5</accession>
<organism evidence="5 6">
    <name type="scientific">Prorocentrum cordatum</name>
    <dbReference type="NCBI Taxonomy" id="2364126"/>
    <lineage>
        <taxon>Eukaryota</taxon>
        <taxon>Sar</taxon>
        <taxon>Alveolata</taxon>
        <taxon>Dinophyceae</taxon>
        <taxon>Prorocentrales</taxon>
        <taxon>Prorocentraceae</taxon>
        <taxon>Prorocentrum</taxon>
    </lineage>
</organism>
<keyword evidence="3" id="KW-0472">Membrane</keyword>
<dbReference type="CDD" id="cd00838">
    <property type="entry name" value="MPP_superfamily"/>
    <property type="match status" value="1"/>
</dbReference>
<feature type="region of interest" description="Disordered" evidence="2">
    <location>
        <begin position="850"/>
        <end position="873"/>
    </location>
</feature>
<dbReference type="EMBL" id="CAUYUJ010014515">
    <property type="protein sequence ID" value="CAK0842279.1"/>
    <property type="molecule type" value="Genomic_DNA"/>
</dbReference>
<dbReference type="InterPro" id="IPR019734">
    <property type="entry name" value="TPR_rpt"/>
</dbReference>
<dbReference type="InterPro" id="IPR029052">
    <property type="entry name" value="Metallo-depent_PP-like"/>
</dbReference>
<evidence type="ECO:0000256" key="1">
    <source>
        <dbReference type="PROSITE-ProRule" id="PRU00339"/>
    </source>
</evidence>
<dbReference type="Gene3D" id="3.60.21.10">
    <property type="match status" value="1"/>
</dbReference>
<evidence type="ECO:0000256" key="3">
    <source>
        <dbReference type="SAM" id="Phobius"/>
    </source>
</evidence>
<dbReference type="SUPFAM" id="SSF56300">
    <property type="entry name" value="Metallo-dependent phosphatases"/>
    <property type="match status" value="1"/>
</dbReference>
<feature type="repeat" description="TPR" evidence="1">
    <location>
        <begin position="509"/>
        <end position="542"/>
    </location>
</feature>
<feature type="compositionally biased region" description="Pro residues" evidence="2">
    <location>
        <begin position="855"/>
        <end position="873"/>
    </location>
</feature>
<keyword evidence="3" id="KW-0812">Transmembrane</keyword>
<dbReference type="PROSITE" id="PS50005">
    <property type="entry name" value="TPR"/>
    <property type="match status" value="1"/>
</dbReference>
<feature type="transmembrane region" description="Helical" evidence="3">
    <location>
        <begin position="879"/>
        <end position="904"/>
    </location>
</feature>
<proteinExistence type="predicted"/>
<feature type="compositionally biased region" description="Basic and acidic residues" evidence="2">
    <location>
        <begin position="149"/>
        <end position="159"/>
    </location>
</feature>
<keyword evidence="3" id="KW-1133">Transmembrane helix</keyword>
<reference evidence="5" key="1">
    <citation type="submission" date="2023-10" db="EMBL/GenBank/DDBJ databases">
        <authorList>
            <person name="Chen Y."/>
            <person name="Shah S."/>
            <person name="Dougan E. K."/>
            <person name="Thang M."/>
            <person name="Chan C."/>
        </authorList>
    </citation>
    <scope>NUCLEOTIDE SEQUENCE [LARGE SCALE GENOMIC DNA]</scope>
</reference>
<dbReference type="SMART" id="SM00028">
    <property type="entry name" value="TPR"/>
    <property type="match status" value="3"/>
</dbReference>
<dbReference type="Pfam" id="PF00149">
    <property type="entry name" value="Metallophos"/>
    <property type="match status" value="1"/>
</dbReference>
<name>A0ABN9TAJ5_9DINO</name>
<dbReference type="InterPro" id="IPR052963">
    <property type="entry name" value="Pantetheine_PDE"/>
</dbReference>
<dbReference type="PANTHER" id="PTHR36492:SF2">
    <property type="entry name" value="[ACYL-CARRIER-PROTEIN] PHOSPHODIESTERASE PPTH"/>
    <property type="match status" value="1"/>
</dbReference>
<dbReference type="InterPro" id="IPR011990">
    <property type="entry name" value="TPR-like_helical_dom_sf"/>
</dbReference>
<dbReference type="PANTHER" id="PTHR36492">
    <property type="match status" value="1"/>
</dbReference>